<keyword evidence="3 9" id="KW-0963">Cytoplasm</keyword>
<comment type="subunit">
    <text evidence="9">Homodimer.</text>
</comment>
<dbReference type="Gene3D" id="3.40.50.620">
    <property type="entry name" value="HUPs"/>
    <property type="match status" value="1"/>
</dbReference>
<dbReference type="PANTHER" id="PTHR21299:SF1">
    <property type="entry name" value="PANTOATE--BETA-ALANINE LIGASE"/>
    <property type="match status" value="1"/>
</dbReference>
<dbReference type="UniPathway" id="UPA00028">
    <property type="reaction ID" value="UER00005"/>
</dbReference>
<dbReference type="FunFam" id="3.40.50.620:FF:000013">
    <property type="entry name" value="Pantothenate synthetase"/>
    <property type="match status" value="1"/>
</dbReference>
<protein>
    <recommendedName>
        <fullName evidence="9">Pantothenate synthetase</fullName>
        <shortName evidence="9">PS</shortName>
        <ecNumber evidence="9">6.3.2.1</ecNumber>
    </recommendedName>
    <alternativeName>
        <fullName evidence="9">Pantoate--beta-alanine ligase</fullName>
    </alternativeName>
    <alternativeName>
        <fullName evidence="9">Pantoate-activating enzyme</fullName>
    </alternativeName>
</protein>
<accession>A0A1G6HCH0</accession>
<keyword evidence="5 9" id="KW-0566">Pantothenate biosynthesis</keyword>
<comment type="function">
    <text evidence="9">Catalyzes the condensation of pantoate with beta-alanine in an ATP-dependent reaction via a pantoyl-adenylate intermediate.</text>
</comment>
<keyword evidence="7 9" id="KW-0067">ATP-binding</keyword>
<dbReference type="GO" id="GO:0015940">
    <property type="term" value="P:pantothenate biosynthetic process"/>
    <property type="evidence" value="ECO:0007669"/>
    <property type="project" value="UniProtKB-UniRule"/>
</dbReference>
<dbReference type="GO" id="GO:0004592">
    <property type="term" value="F:pantoate-beta-alanine ligase activity"/>
    <property type="evidence" value="ECO:0007669"/>
    <property type="project" value="UniProtKB-UniRule"/>
</dbReference>
<dbReference type="AlphaFoldDB" id="A0A1G6HCH0"/>
<feature type="active site" description="Proton donor" evidence="9">
    <location>
        <position position="37"/>
    </location>
</feature>
<proteinExistence type="inferred from homology"/>
<feature type="binding site" evidence="9">
    <location>
        <begin position="30"/>
        <end position="37"/>
    </location>
    <ligand>
        <name>ATP</name>
        <dbReference type="ChEBI" id="CHEBI:30616"/>
    </ligand>
</feature>
<dbReference type="InterPro" id="IPR003721">
    <property type="entry name" value="Pantoate_ligase"/>
</dbReference>
<dbReference type="Gene3D" id="3.30.1300.10">
    <property type="entry name" value="Pantoate-beta-alanine ligase, C-terminal domain"/>
    <property type="match status" value="1"/>
</dbReference>
<evidence type="ECO:0000256" key="4">
    <source>
        <dbReference type="ARBA" id="ARBA00022598"/>
    </source>
</evidence>
<feature type="binding site" evidence="9">
    <location>
        <begin position="184"/>
        <end position="187"/>
    </location>
    <ligand>
        <name>ATP</name>
        <dbReference type="ChEBI" id="CHEBI:30616"/>
    </ligand>
</feature>
<feature type="binding site" evidence="9">
    <location>
        <position position="153"/>
    </location>
    <ligand>
        <name>(R)-pantoate</name>
        <dbReference type="ChEBI" id="CHEBI:15980"/>
    </ligand>
</feature>
<dbReference type="EC" id="6.3.2.1" evidence="9"/>
<dbReference type="SUPFAM" id="SSF52374">
    <property type="entry name" value="Nucleotidylyl transferase"/>
    <property type="match status" value="1"/>
</dbReference>
<keyword evidence="4 9" id="KW-0436">Ligase</keyword>
<dbReference type="RefSeq" id="WP_090774971.1">
    <property type="nucleotide sequence ID" value="NZ_FMYM01000003.1"/>
</dbReference>
<dbReference type="OrthoDB" id="9773087at2"/>
<dbReference type="GO" id="GO:0005524">
    <property type="term" value="F:ATP binding"/>
    <property type="evidence" value="ECO:0007669"/>
    <property type="project" value="UniProtKB-KW"/>
</dbReference>
<dbReference type="InterPro" id="IPR014729">
    <property type="entry name" value="Rossmann-like_a/b/a_fold"/>
</dbReference>
<keyword evidence="11" id="KW-1185">Reference proteome</keyword>
<feature type="binding site" evidence="9">
    <location>
        <position position="61"/>
    </location>
    <ligand>
        <name>beta-alanine</name>
        <dbReference type="ChEBI" id="CHEBI:57966"/>
    </ligand>
</feature>
<evidence type="ECO:0000313" key="10">
    <source>
        <dbReference type="EMBL" id="SDB91136.1"/>
    </source>
</evidence>
<dbReference type="InterPro" id="IPR042176">
    <property type="entry name" value="Pantoate_ligase_C"/>
</dbReference>
<dbReference type="EMBL" id="FMYM01000003">
    <property type="protein sequence ID" value="SDB91136.1"/>
    <property type="molecule type" value="Genomic_DNA"/>
</dbReference>
<evidence type="ECO:0000256" key="8">
    <source>
        <dbReference type="ARBA" id="ARBA00048258"/>
    </source>
</evidence>
<name>A0A1G6HCH0_9BACI</name>
<comment type="similarity">
    <text evidence="2 9">Belongs to the pantothenate synthetase family.</text>
</comment>
<comment type="miscellaneous">
    <text evidence="9">The reaction proceeds by a bi uni uni bi ping pong mechanism.</text>
</comment>
<feature type="binding site" evidence="9">
    <location>
        <begin position="147"/>
        <end position="150"/>
    </location>
    <ligand>
        <name>ATP</name>
        <dbReference type="ChEBI" id="CHEBI:30616"/>
    </ligand>
</feature>
<organism evidence="10 11">
    <name type="scientific">Shouchella lonarensis</name>
    <dbReference type="NCBI Taxonomy" id="1464122"/>
    <lineage>
        <taxon>Bacteria</taxon>
        <taxon>Bacillati</taxon>
        <taxon>Bacillota</taxon>
        <taxon>Bacilli</taxon>
        <taxon>Bacillales</taxon>
        <taxon>Bacillaceae</taxon>
        <taxon>Shouchella</taxon>
    </lineage>
</organism>
<sequence>MIVAKTIAALTSALAPYREQGKTIGFVPTMGALHEGHVSLIEAARQKSDVVVLSIFVNRLQFGPGEDFDAYPRNVAHDCDIAKQAGCDVVFAPAEAELYPETPMHIVTVREGADVLCGKSRPGHFDGVATIVLKLFGVVQPTYAFFGEKDAQQVAIISQLIREFYLPITLVVCPTVRETDGLARSSRNTYLTAEERALAPVLYEALQAAKQCVQQGERDVATLVQIIRTRLAQLPLGEIDYVEAYTYPSLKRVVIGKDKMILALAYRFPSARLIDHIQLDFANREME</sequence>
<dbReference type="Proteomes" id="UP000242662">
    <property type="component" value="Unassembled WGS sequence"/>
</dbReference>
<evidence type="ECO:0000256" key="9">
    <source>
        <dbReference type="HAMAP-Rule" id="MF_00158"/>
    </source>
</evidence>
<dbReference type="CDD" id="cd00560">
    <property type="entry name" value="PanC"/>
    <property type="match status" value="1"/>
</dbReference>
<gene>
    <name evidence="9" type="primary">panC</name>
    <name evidence="10" type="ORF">SAMN05421737_103109</name>
</gene>
<evidence type="ECO:0000256" key="5">
    <source>
        <dbReference type="ARBA" id="ARBA00022655"/>
    </source>
</evidence>
<reference evidence="11" key="1">
    <citation type="submission" date="2016-09" db="EMBL/GenBank/DDBJ databases">
        <authorList>
            <person name="Varghese N."/>
            <person name="Submissions S."/>
        </authorList>
    </citation>
    <scope>NUCLEOTIDE SEQUENCE [LARGE SCALE GENOMIC DNA]</scope>
    <source>
        <strain evidence="11">25nlg</strain>
    </source>
</reference>
<dbReference type="Pfam" id="PF02569">
    <property type="entry name" value="Pantoate_ligase"/>
    <property type="match status" value="1"/>
</dbReference>
<dbReference type="PANTHER" id="PTHR21299">
    <property type="entry name" value="CYTIDYLATE KINASE/PANTOATE-BETA-ALANINE LIGASE"/>
    <property type="match status" value="1"/>
</dbReference>
<evidence type="ECO:0000256" key="3">
    <source>
        <dbReference type="ARBA" id="ARBA00022490"/>
    </source>
</evidence>
<comment type="subcellular location">
    <subcellularLocation>
        <location evidence="9">Cytoplasm</location>
    </subcellularLocation>
</comment>
<evidence type="ECO:0000256" key="1">
    <source>
        <dbReference type="ARBA" id="ARBA00004990"/>
    </source>
</evidence>
<evidence type="ECO:0000256" key="7">
    <source>
        <dbReference type="ARBA" id="ARBA00022840"/>
    </source>
</evidence>
<dbReference type="HAMAP" id="MF_00158">
    <property type="entry name" value="PanC"/>
    <property type="match status" value="1"/>
</dbReference>
<feature type="binding site" evidence="9">
    <location>
        <position position="176"/>
    </location>
    <ligand>
        <name>ATP</name>
        <dbReference type="ChEBI" id="CHEBI:30616"/>
    </ligand>
</feature>
<evidence type="ECO:0000256" key="2">
    <source>
        <dbReference type="ARBA" id="ARBA00009256"/>
    </source>
</evidence>
<feature type="binding site" evidence="9">
    <location>
        <position position="61"/>
    </location>
    <ligand>
        <name>(R)-pantoate</name>
        <dbReference type="ChEBI" id="CHEBI:15980"/>
    </ligand>
</feature>
<dbReference type="NCBIfam" id="TIGR00018">
    <property type="entry name" value="panC"/>
    <property type="match status" value="1"/>
</dbReference>
<evidence type="ECO:0000313" key="11">
    <source>
        <dbReference type="Proteomes" id="UP000242662"/>
    </source>
</evidence>
<comment type="pathway">
    <text evidence="1 9">Cofactor biosynthesis; (R)-pantothenate biosynthesis; (R)-pantothenate from (R)-pantoate and beta-alanine: step 1/1.</text>
</comment>
<dbReference type="GO" id="GO:0005829">
    <property type="term" value="C:cytosol"/>
    <property type="evidence" value="ECO:0007669"/>
    <property type="project" value="TreeGrafter"/>
</dbReference>
<comment type="catalytic activity">
    <reaction evidence="8 9">
        <text>(R)-pantoate + beta-alanine + ATP = (R)-pantothenate + AMP + diphosphate + H(+)</text>
        <dbReference type="Rhea" id="RHEA:10912"/>
        <dbReference type="ChEBI" id="CHEBI:15378"/>
        <dbReference type="ChEBI" id="CHEBI:15980"/>
        <dbReference type="ChEBI" id="CHEBI:29032"/>
        <dbReference type="ChEBI" id="CHEBI:30616"/>
        <dbReference type="ChEBI" id="CHEBI:33019"/>
        <dbReference type="ChEBI" id="CHEBI:57966"/>
        <dbReference type="ChEBI" id="CHEBI:456215"/>
        <dbReference type="EC" id="6.3.2.1"/>
    </reaction>
</comment>
<evidence type="ECO:0000256" key="6">
    <source>
        <dbReference type="ARBA" id="ARBA00022741"/>
    </source>
</evidence>
<keyword evidence="6 9" id="KW-0547">Nucleotide-binding</keyword>
<dbReference type="STRING" id="1464122.SAMN05421737_103109"/>